<proteinExistence type="predicted"/>
<dbReference type="eggNOG" id="ENOG502ZK2U">
    <property type="taxonomic scope" value="Bacteria"/>
</dbReference>
<dbReference type="OrthoDB" id="3557289at2"/>
<dbReference type="Pfam" id="PF12079">
    <property type="entry name" value="DUF3558"/>
    <property type="match status" value="1"/>
</dbReference>
<dbReference type="AlphaFoldDB" id="I0V0T0"/>
<dbReference type="EMBL" id="JH636049">
    <property type="protein sequence ID" value="EID53733.1"/>
    <property type="molecule type" value="Genomic_DNA"/>
</dbReference>
<dbReference type="Proteomes" id="UP000004691">
    <property type="component" value="Unassembled WGS sequence"/>
</dbReference>
<dbReference type="RefSeq" id="WP_006237869.1">
    <property type="nucleotide sequence ID" value="NZ_JH636049.1"/>
</dbReference>
<sequence>MTFNVGARLALLGVVLLAPGVAGCSTAERGIAESPTSPRSSSSAAQATSASSTGPDSTAIDPCDLITAEDLADVGEFEPTYKEGAGARTCDWQSGFESGGDGFAFSVGVRDSQGIDSVRDIGGGVEPDTVNQRPAAKTYDPRSKDCLIAVEISDTSRVDVTTLADDGCEIAPIIAGLVEPKLPAVP</sequence>
<dbReference type="InterPro" id="IPR024520">
    <property type="entry name" value="DUF3558"/>
</dbReference>
<reference evidence="3 4" key="1">
    <citation type="submission" date="2012-01" db="EMBL/GenBank/DDBJ databases">
        <title>Improved High-Quality Draft sequence of Saccharomonospora xinjiangensis XJ-54.</title>
        <authorList>
            <consortium name="US DOE Joint Genome Institute"/>
            <person name="Lucas S."/>
            <person name="Han J."/>
            <person name="Lapidus A."/>
            <person name="Cheng J.-F."/>
            <person name="Goodwin L."/>
            <person name="Pitluck S."/>
            <person name="Peters L."/>
            <person name="Mikhailova N."/>
            <person name="Teshima H."/>
            <person name="Detter J.C."/>
            <person name="Han C."/>
            <person name="Tapia R."/>
            <person name="Land M."/>
            <person name="Hauser L."/>
            <person name="Kyrpides N."/>
            <person name="Ivanova N."/>
            <person name="Pagani I."/>
            <person name="Brambilla E.-M."/>
            <person name="Klenk H.-P."/>
            <person name="Woyke T."/>
        </authorList>
    </citation>
    <scope>NUCLEOTIDE SEQUENCE [LARGE SCALE GENOMIC DNA]</scope>
    <source>
        <strain evidence="3 4">XJ-54</strain>
    </source>
</reference>
<feature type="compositionally biased region" description="Low complexity" evidence="1">
    <location>
        <begin position="32"/>
        <end position="55"/>
    </location>
</feature>
<dbReference type="HOGENOM" id="CLU_121935_0_0_11"/>
<gene>
    <name evidence="3" type="ORF">SacxiDRAFT_1485</name>
</gene>
<name>I0V0T0_9PSEU</name>
<protein>
    <recommendedName>
        <fullName evidence="5">DUF3558 domain-containing protein</fullName>
    </recommendedName>
</protein>
<evidence type="ECO:0000313" key="3">
    <source>
        <dbReference type="EMBL" id="EID53733.1"/>
    </source>
</evidence>
<feature type="region of interest" description="Disordered" evidence="1">
    <location>
        <begin position="30"/>
        <end position="61"/>
    </location>
</feature>
<evidence type="ECO:0000256" key="2">
    <source>
        <dbReference type="SAM" id="SignalP"/>
    </source>
</evidence>
<keyword evidence="4" id="KW-1185">Reference proteome</keyword>
<feature type="chain" id="PRO_5003635392" description="DUF3558 domain-containing protein" evidence="2">
    <location>
        <begin position="28"/>
        <end position="186"/>
    </location>
</feature>
<feature type="signal peptide" evidence="2">
    <location>
        <begin position="1"/>
        <end position="27"/>
    </location>
</feature>
<accession>I0V0T0</accession>
<evidence type="ECO:0008006" key="5">
    <source>
        <dbReference type="Google" id="ProtNLM"/>
    </source>
</evidence>
<keyword evidence="2" id="KW-0732">Signal</keyword>
<evidence type="ECO:0000256" key="1">
    <source>
        <dbReference type="SAM" id="MobiDB-lite"/>
    </source>
</evidence>
<evidence type="ECO:0000313" key="4">
    <source>
        <dbReference type="Proteomes" id="UP000004691"/>
    </source>
</evidence>
<organism evidence="3 4">
    <name type="scientific">Saccharomonospora xinjiangensis XJ-54</name>
    <dbReference type="NCBI Taxonomy" id="882086"/>
    <lineage>
        <taxon>Bacteria</taxon>
        <taxon>Bacillati</taxon>
        <taxon>Actinomycetota</taxon>
        <taxon>Actinomycetes</taxon>
        <taxon>Pseudonocardiales</taxon>
        <taxon>Pseudonocardiaceae</taxon>
        <taxon>Saccharomonospora</taxon>
    </lineage>
</organism>